<dbReference type="Pfam" id="PF19313">
    <property type="entry name" value="DUF5916"/>
    <property type="match status" value="1"/>
</dbReference>
<dbReference type="Gene3D" id="2.60.40.1190">
    <property type="match status" value="1"/>
</dbReference>
<dbReference type="CDD" id="cd09618">
    <property type="entry name" value="CBM9_like_2"/>
    <property type="match status" value="1"/>
</dbReference>
<dbReference type="Proteomes" id="UP001207918">
    <property type="component" value="Unassembled WGS sequence"/>
</dbReference>
<evidence type="ECO:0000313" key="3">
    <source>
        <dbReference type="EMBL" id="MCW9708791.1"/>
    </source>
</evidence>
<gene>
    <name evidence="3" type="ORF">J6I44_18165</name>
</gene>
<keyword evidence="1" id="KW-0732">Signal</keyword>
<dbReference type="EMBL" id="JAGGJA010000017">
    <property type="protein sequence ID" value="MCW9708791.1"/>
    <property type="molecule type" value="Genomic_DNA"/>
</dbReference>
<name>A0ABT3PSI2_9BACT</name>
<feature type="domain" description="DUF5916" evidence="2">
    <location>
        <begin position="266"/>
        <end position="350"/>
    </location>
</feature>
<sequence length="744" mass="84427">MLNRIMKYIGAMMTLWILSCVSAPLVAQDTQSPKQLRAYQLDSSEEIIFDGSVDENFWDQIEPATDFRQQEPNEGARATEKTEVRIAYDEEYLYLGVILYDSEPSKIKANQKRRDVRIVADERFTWIFDTFNDQRNAYFLEINPNGLRTDGLISTGQGNSINLNWDGIWDARTIIGDFGWSAEIKIPFRTLNFNIESDRWGANFMRVIRRKSETALWTGYHRNQGIDRPQDAGLLTGLTGMSQGLGLEVVPFGILQGSEQRDTAGDDTDTHTNIDGGFDVNYSITPSLKASLTVNTDFAEAEVDQRQVNLTRFPLFFPEQRDFFLEGANIYEFAPSSGVNPYFSRRIGLQGGSPIPISYGARLLGNSGDYNLALLHVRTGEKGAVDPENFSVARIKRNIGSESTVGVIYTRRSTQNDGSQSPTLQNRHTFGGDLELGTSNFMGNNNLQFQAFFVFHNSPYASDDTSDVWDRSSRGIRLNFPNQPWSGHVSYREFGNAFDPAVGFTPRNAFRRLQPSIGYTPQFSGSNVIQQVGWGIRFEHLTDLDFKLLTQDLTFTFFDIGLMSGDRLALHLRRNYERLERPFDLKRDGSIILPVDEYVNWIARANLQTASYRKVSVEANFESGGFWSGNRTEYGAEVTLRPFPGIELSPEYIRTDVKLPEGHFSADLVRFEANIDLTTSLFLTSNIQFDNLSDLLAMNNRLRWIVVPGSDLYLVYNHNWIDRAVGFRTIQRSGALKVSYTHRF</sequence>
<evidence type="ECO:0000313" key="4">
    <source>
        <dbReference type="Proteomes" id="UP001207918"/>
    </source>
</evidence>
<feature type="chain" id="PRO_5045721424" evidence="1">
    <location>
        <begin position="28"/>
        <end position="744"/>
    </location>
</feature>
<proteinExistence type="predicted"/>
<comment type="caution">
    <text evidence="3">The sequence shown here is derived from an EMBL/GenBank/DDBJ whole genome shotgun (WGS) entry which is preliminary data.</text>
</comment>
<organism evidence="3 4">
    <name type="scientific">Fodinibius salsisoli</name>
    <dbReference type="NCBI Taxonomy" id="2820877"/>
    <lineage>
        <taxon>Bacteria</taxon>
        <taxon>Pseudomonadati</taxon>
        <taxon>Balneolota</taxon>
        <taxon>Balneolia</taxon>
        <taxon>Balneolales</taxon>
        <taxon>Balneolaceae</taxon>
        <taxon>Fodinibius</taxon>
    </lineage>
</organism>
<evidence type="ECO:0000259" key="2">
    <source>
        <dbReference type="Pfam" id="PF19313"/>
    </source>
</evidence>
<protein>
    <submittedName>
        <fullName evidence="3">Carbohydrate binding family 9 domain-containing protein</fullName>
    </submittedName>
</protein>
<dbReference type="InterPro" id="IPR045670">
    <property type="entry name" value="DUF5916"/>
</dbReference>
<keyword evidence="4" id="KW-1185">Reference proteome</keyword>
<dbReference type="SUPFAM" id="SSF49344">
    <property type="entry name" value="CBD9-like"/>
    <property type="match status" value="1"/>
</dbReference>
<evidence type="ECO:0000256" key="1">
    <source>
        <dbReference type="SAM" id="SignalP"/>
    </source>
</evidence>
<dbReference type="PROSITE" id="PS51257">
    <property type="entry name" value="PROKAR_LIPOPROTEIN"/>
    <property type="match status" value="1"/>
</dbReference>
<feature type="signal peptide" evidence="1">
    <location>
        <begin position="1"/>
        <end position="27"/>
    </location>
</feature>
<reference evidence="3 4" key="1">
    <citation type="submission" date="2021-03" db="EMBL/GenBank/DDBJ databases">
        <title>Aliifodinibius sp. nov., a new bacterium isolated from saline soil.</title>
        <authorList>
            <person name="Galisteo C."/>
            <person name="De La Haba R."/>
            <person name="Sanchez-Porro C."/>
            <person name="Ventosa A."/>
        </authorList>
    </citation>
    <scope>NUCLEOTIDE SEQUENCE [LARGE SCALE GENOMIC DNA]</scope>
    <source>
        <strain evidence="3 4">1BSP15-2V2</strain>
    </source>
</reference>
<accession>A0ABT3PSI2</accession>